<dbReference type="RefSeq" id="XP_064672409.1">
    <property type="nucleotide sequence ID" value="XM_064817528.1"/>
</dbReference>
<proteinExistence type="predicted"/>
<keyword evidence="2" id="KW-1185">Reference proteome</keyword>
<reference evidence="1" key="2">
    <citation type="submission" date="2023-05" db="EMBL/GenBank/DDBJ databases">
        <authorList>
            <consortium name="Lawrence Berkeley National Laboratory"/>
            <person name="Steindorff A."/>
            <person name="Hensen N."/>
            <person name="Bonometti L."/>
            <person name="Westerberg I."/>
            <person name="Brannstrom I.O."/>
            <person name="Guillou S."/>
            <person name="Cros-Aarteil S."/>
            <person name="Calhoun S."/>
            <person name="Haridas S."/>
            <person name="Kuo A."/>
            <person name="Mondo S."/>
            <person name="Pangilinan J."/>
            <person name="Riley R."/>
            <person name="Labutti K."/>
            <person name="Andreopoulos B."/>
            <person name="Lipzen A."/>
            <person name="Chen C."/>
            <person name="Yanf M."/>
            <person name="Daum C."/>
            <person name="Ng V."/>
            <person name="Clum A."/>
            <person name="Ohm R."/>
            <person name="Martin F."/>
            <person name="Silar P."/>
            <person name="Natvig D."/>
            <person name="Lalanne C."/>
            <person name="Gautier V."/>
            <person name="Ament-Velasquez S.L."/>
            <person name="Kruys A."/>
            <person name="Hutchinson M.I."/>
            <person name="Powell A.J."/>
            <person name="Barry K."/>
            <person name="Miller A.N."/>
            <person name="Grigoriev I.V."/>
            <person name="Debuchy R."/>
            <person name="Gladieux P."/>
            <person name="Thoren M.H."/>
            <person name="Johannesson H."/>
        </authorList>
    </citation>
    <scope>NUCLEOTIDE SEQUENCE</scope>
    <source>
        <strain evidence="1">CBS 508.74</strain>
    </source>
</reference>
<dbReference type="AlphaFoldDB" id="A0AAN6TI08"/>
<dbReference type="GeneID" id="89941653"/>
<evidence type="ECO:0000313" key="2">
    <source>
        <dbReference type="Proteomes" id="UP001302812"/>
    </source>
</evidence>
<comment type="caution">
    <text evidence="1">The sequence shown here is derived from an EMBL/GenBank/DDBJ whole genome shotgun (WGS) entry which is preliminary data.</text>
</comment>
<protein>
    <submittedName>
        <fullName evidence="1">Uncharacterized protein</fullName>
    </submittedName>
</protein>
<organism evidence="1 2">
    <name type="scientific">Canariomyces notabilis</name>
    <dbReference type="NCBI Taxonomy" id="2074819"/>
    <lineage>
        <taxon>Eukaryota</taxon>
        <taxon>Fungi</taxon>
        <taxon>Dikarya</taxon>
        <taxon>Ascomycota</taxon>
        <taxon>Pezizomycotina</taxon>
        <taxon>Sordariomycetes</taxon>
        <taxon>Sordariomycetidae</taxon>
        <taxon>Sordariales</taxon>
        <taxon>Chaetomiaceae</taxon>
        <taxon>Canariomyces</taxon>
    </lineage>
</organism>
<name>A0AAN6TI08_9PEZI</name>
<accession>A0AAN6TI08</accession>
<gene>
    <name evidence="1" type="ORF">N656DRAFT_796457</name>
</gene>
<sequence>MATTTAPIPVATYGKDSKIAESVSEKLLPEYEVVHCSLSLPSALEELPALFAGDLTKVPASGLGTNAAVTDPAQRKTPQAVFFGGGFTDDEYEAIVKAVCEAVDKSQNGATNGNNKGVQFIKVQKRDVLAAGSFGPNAEVIARIFKRKMAAALEAA</sequence>
<dbReference type="Proteomes" id="UP001302812">
    <property type="component" value="Unassembled WGS sequence"/>
</dbReference>
<reference evidence="1" key="1">
    <citation type="journal article" date="2023" name="Mol. Phylogenet. Evol.">
        <title>Genome-scale phylogeny and comparative genomics of the fungal order Sordariales.</title>
        <authorList>
            <person name="Hensen N."/>
            <person name="Bonometti L."/>
            <person name="Westerberg I."/>
            <person name="Brannstrom I.O."/>
            <person name="Guillou S."/>
            <person name="Cros-Aarteil S."/>
            <person name="Calhoun S."/>
            <person name="Haridas S."/>
            <person name="Kuo A."/>
            <person name="Mondo S."/>
            <person name="Pangilinan J."/>
            <person name="Riley R."/>
            <person name="LaButti K."/>
            <person name="Andreopoulos B."/>
            <person name="Lipzen A."/>
            <person name="Chen C."/>
            <person name="Yan M."/>
            <person name="Daum C."/>
            <person name="Ng V."/>
            <person name="Clum A."/>
            <person name="Steindorff A."/>
            <person name="Ohm R.A."/>
            <person name="Martin F."/>
            <person name="Silar P."/>
            <person name="Natvig D.O."/>
            <person name="Lalanne C."/>
            <person name="Gautier V."/>
            <person name="Ament-Velasquez S.L."/>
            <person name="Kruys A."/>
            <person name="Hutchinson M.I."/>
            <person name="Powell A.J."/>
            <person name="Barry K."/>
            <person name="Miller A.N."/>
            <person name="Grigoriev I.V."/>
            <person name="Debuchy R."/>
            <person name="Gladieux P."/>
            <person name="Hiltunen Thoren M."/>
            <person name="Johannesson H."/>
        </authorList>
    </citation>
    <scope>NUCLEOTIDE SEQUENCE</scope>
    <source>
        <strain evidence="1">CBS 508.74</strain>
    </source>
</reference>
<dbReference type="EMBL" id="MU853336">
    <property type="protein sequence ID" value="KAK4114839.1"/>
    <property type="molecule type" value="Genomic_DNA"/>
</dbReference>
<evidence type="ECO:0000313" key="1">
    <source>
        <dbReference type="EMBL" id="KAK4114839.1"/>
    </source>
</evidence>